<dbReference type="Proteomes" id="UP000323597">
    <property type="component" value="Chromosome A10"/>
</dbReference>
<organism evidence="1 2">
    <name type="scientific">Gossypium mustelinum</name>
    <name type="common">Cotton</name>
    <name type="synonym">Gossypium caicoense</name>
    <dbReference type="NCBI Taxonomy" id="34275"/>
    <lineage>
        <taxon>Eukaryota</taxon>
        <taxon>Viridiplantae</taxon>
        <taxon>Streptophyta</taxon>
        <taxon>Embryophyta</taxon>
        <taxon>Tracheophyta</taxon>
        <taxon>Spermatophyta</taxon>
        <taxon>Magnoliopsida</taxon>
        <taxon>eudicotyledons</taxon>
        <taxon>Gunneridae</taxon>
        <taxon>Pentapetalae</taxon>
        <taxon>rosids</taxon>
        <taxon>malvids</taxon>
        <taxon>Malvales</taxon>
        <taxon>Malvaceae</taxon>
        <taxon>Malvoideae</taxon>
        <taxon>Gossypium</taxon>
    </lineage>
</organism>
<dbReference type="AlphaFoldDB" id="A0A5D2XK61"/>
<evidence type="ECO:0000313" key="1">
    <source>
        <dbReference type="EMBL" id="TYJ14306.1"/>
    </source>
</evidence>
<sequence>MKSPPRLVSLPSLNPSLAKSRIKIPEHDLIHCLSNAASKLIFTKGSLGGLQPSSHAFLSATCWIFLSCTNFLRDIHKPPIKLVQTSIAKGHSLKTCSMSSQKTCH</sequence>
<gene>
    <name evidence="1" type="ORF">E1A91_A10G109500v1</name>
</gene>
<dbReference type="EMBL" id="CM017645">
    <property type="protein sequence ID" value="TYJ14306.1"/>
    <property type="molecule type" value="Genomic_DNA"/>
</dbReference>
<accession>A0A5D2XK61</accession>
<reference evidence="1 2" key="1">
    <citation type="submission" date="2019-07" db="EMBL/GenBank/DDBJ databases">
        <title>WGS assembly of Gossypium mustelinum.</title>
        <authorList>
            <person name="Chen Z.J."/>
            <person name="Sreedasyam A."/>
            <person name="Ando A."/>
            <person name="Song Q."/>
            <person name="De L."/>
            <person name="Hulse-Kemp A."/>
            <person name="Ding M."/>
            <person name="Ye W."/>
            <person name="Kirkbride R."/>
            <person name="Jenkins J."/>
            <person name="Plott C."/>
            <person name="Lovell J."/>
            <person name="Lin Y.-M."/>
            <person name="Vaughn R."/>
            <person name="Liu B."/>
            <person name="Li W."/>
            <person name="Simpson S."/>
            <person name="Scheffler B."/>
            <person name="Saski C."/>
            <person name="Grover C."/>
            <person name="Hu G."/>
            <person name="Conover J."/>
            <person name="Carlson J."/>
            <person name="Shu S."/>
            <person name="Boston L."/>
            <person name="Williams M."/>
            <person name="Peterson D."/>
            <person name="Mcgee K."/>
            <person name="Jones D."/>
            <person name="Wendel J."/>
            <person name="Stelly D."/>
            <person name="Grimwood J."/>
            <person name="Schmutz J."/>
        </authorList>
    </citation>
    <scope>NUCLEOTIDE SEQUENCE [LARGE SCALE GENOMIC DNA]</scope>
    <source>
        <strain evidence="1">1408120.09</strain>
    </source>
</reference>
<proteinExistence type="predicted"/>
<evidence type="ECO:0000313" key="2">
    <source>
        <dbReference type="Proteomes" id="UP000323597"/>
    </source>
</evidence>
<protein>
    <submittedName>
        <fullName evidence="1">Uncharacterized protein</fullName>
    </submittedName>
</protein>
<keyword evidence="2" id="KW-1185">Reference proteome</keyword>
<name>A0A5D2XK61_GOSMU</name>